<evidence type="ECO:0000256" key="6">
    <source>
        <dbReference type="ARBA" id="ARBA00047597"/>
    </source>
</evidence>
<dbReference type="AlphaFoldDB" id="A0A927AYH8"/>
<dbReference type="EC" id="2.4.2.31" evidence="2"/>
<dbReference type="InterPro" id="IPR000768">
    <property type="entry name" value="ART"/>
</dbReference>
<dbReference type="Pfam" id="PF01129">
    <property type="entry name" value="ART"/>
    <property type="match status" value="1"/>
</dbReference>
<evidence type="ECO:0000256" key="2">
    <source>
        <dbReference type="ARBA" id="ARBA00012031"/>
    </source>
</evidence>
<comment type="catalytic activity">
    <reaction evidence="6">
        <text>L-arginyl-[protein] + NAD(+) = N(omega)-(ADP-D-ribosyl)-L-arginyl-[protein] + nicotinamide + H(+)</text>
        <dbReference type="Rhea" id="RHEA:19149"/>
        <dbReference type="Rhea" id="RHEA-COMP:10532"/>
        <dbReference type="Rhea" id="RHEA-COMP:15087"/>
        <dbReference type="ChEBI" id="CHEBI:15378"/>
        <dbReference type="ChEBI" id="CHEBI:17154"/>
        <dbReference type="ChEBI" id="CHEBI:29965"/>
        <dbReference type="ChEBI" id="CHEBI:57540"/>
        <dbReference type="ChEBI" id="CHEBI:142554"/>
        <dbReference type="EC" id="2.4.2.31"/>
    </reaction>
</comment>
<dbReference type="EMBL" id="JACXAA010000001">
    <property type="protein sequence ID" value="MBD2751997.1"/>
    <property type="molecule type" value="Genomic_DNA"/>
</dbReference>
<keyword evidence="3" id="KW-0328">Glycosyltransferase</keyword>
<comment type="similarity">
    <text evidence="1">Belongs to the Arg-specific ADP-ribosyltransferase family.</text>
</comment>
<evidence type="ECO:0000256" key="4">
    <source>
        <dbReference type="ARBA" id="ARBA00022679"/>
    </source>
</evidence>
<keyword evidence="8" id="KW-1185">Reference proteome</keyword>
<protein>
    <recommendedName>
        <fullName evidence="2">NAD(+)--protein-arginine ADP-ribosyltransferase</fullName>
        <ecNumber evidence="2">2.4.2.31</ecNumber>
    </recommendedName>
</protein>
<sequence>MVFEEPLILHHCAQSNEYFHWIEHLNSFESFLSKKPPQYNLRADLQPLKKLISVGLEKIGYTEQAKKIGLCSTEIELNNKIIEQYTDETSLYYDVNKFLRDCHLYQDGNFNTDDTESFDNALAPWILQLNVAIRQKPTFEQKVYRGTNLSQEDIEKYTESELFVWAPFVSASKSKEECFGGNVLFEIFTESAMSLNDKRYPRDISLFSKFKEEEEVLFPVACAYRVHYVKKEDALTTIGVATVDYN</sequence>
<evidence type="ECO:0000256" key="1">
    <source>
        <dbReference type="ARBA" id="ARBA00009558"/>
    </source>
</evidence>
<evidence type="ECO:0000313" key="7">
    <source>
        <dbReference type="EMBL" id="MBD2751997.1"/>
    </source>
</evidence>
<evidence type="ECO:0000256" key="3">
    <source>
        <dbReference type="ARBA" id="ARBA00022676"/>
    </source>
</evidence>
<name>A0A927AYH8_9BACT</name>
<dbReference type="RefSeq" id="WP_191037615.1">
    <property type="nucleotide sequence ID" value="NZ_JACXAA010000001.1"/>
</dbReference>
<dbReference type="SUPFAM" id="SSF56399">
    <property type="entry name" value="ADP-ribosylation"/>
    <property type="match status" value="1"/>
</dbReference>
<proteinExistence type="inferred from homology"/>
<reference evidence="7" key="1">
    <citation type="submission" date="2020-09" db="EMBL/GenBank/DDBJ databases">
        <authorList>
            <person name="Kim M.K."/>
        </authorList>
    </citation>
    <scope>NUCLEOTIDE SEQUENCE</scope>
    <source>
        <strain evidence="7">BT704</strain>
    </source>
</reference>
<gene>
    <name evidence="7" type="ORF">IC230_03775</name>
</gene>
<accession>A0A927AYH8</accession>
<keyword evidence="4" id="KW-0808">Transferase</keyword>
<dbReference type="GO" id="GO:0106274">
    <property type="term" value="F:NAD+-protein-arginine ADP-ribosyltransferase activity"/>
    <property type="evidence" value="ECO:0007669"/>
    <property type="project" value="UniProtKB-EC"/>
</dbReference>
<dbReference type="Gene3D" id="3.90.176.10">
    <property type="entry name" value="Toxin ADP-ribosyltransferase, Chain A, domain 1"/>
    <property type="match status" value="1"/>
</dbReference>
<comment type="caution">
    <text evidence="7">The sequence shown here is derived from an EMBL/GenBank/DDBJ whole genome shotgun (WGS) entry which is preliminary data.</text>
</comment>
<dbReference type="GO" id="GO:0016779">
    <property type="term" value="F:nucleotidyltransferase activity"/>
    <property type="evidence" value="ECO:0007669"/>
    <property type="project" value="UniProtKB-KW"/>
</dbReference>
<keyword evidence="5" id="KW-0548">Nucleotidyltransferase</keyword>
<evidence type="ECO:0000256" key="5">
    <source>
        <dbReference type="ARBA" id="ARBA00022695"/>
    </source>
</evidence>
<dbReference type="Proteomes" id="UP000653797">
    <property type="component" value="Unassembled WGS sequence"/>
</dbReference>
<dbReference type="PROSITE" id="PS51996">
    <property type="entry name" value="TR_MART"/>
    <property type="match status" value="1"/>
</dbReference>
<evidence type="ECO:0000313" key="8">
    <source>
        <dbReference type="Proteomes" id="UP000653797"/>
    </source>
</evidence>
<organism evidence="7 8">
    <name type="scientific">Spirosoma validum</name>
    <dbReference type="NCBI Taxonomy" id="2771355"/>
    <lineage>
        <taxon>Bacteria</taxon>
        <taxon>Pseudomonadati</taxon>
        <taxon>Bacteroidota</taxon>
        <taxon>Cytophagia</taxon>
        <taxon>Cytophagales</taxon>
        <taxon>Cytophagaceae</taxon>
        <taxon>Spirosoma</taxon>
    </lineage>
</organism>